<reference evidence="1" key="1">
    <citation type="journal article" date="2015" name="Nature">
        <title>Complex archaea that bridge the gap between prokaryotes and eukaryotes.</title>
        <authorList>
            <person name="Spang A."/>
            <person name="Saw J.H."/>
            <person name="Jorgensen S.L."/>
            <person name="Zaremba-Niedzwiedzka K."/>
            <person name="Martijn J."/>
            <person name="Lind A.E."/>
            <person name="van Eijk R."/>
            <person name="Schleper C."/>
            <person name="Guy L."/>
            <person name="Ettema T.J."/>
        </authorList>
    </citation>
    <scope>NUCLEOTIDE SEQUENCE</scope>
</reference>
<evidence type="ECO:0000313" key="1">
    <source>
        <dbReference type="EMBL" id="KKM02607.1"/>
    </source>
</evidence>
<dbReference type="EMBL" id="LAZR01016887">
    <property type="protein sequence ID" value="KKM02607.1"/>
    <property type="molecule type" value="Genomic_DNA"/>
</dbReference>
<comment type="caution">
    <text evidence="1">The sequence shown here is derived from an EMBL/GenBank/DDBJ whole genome shotgun (WGS) entry which is preliminary data.</text>
</comment>
<sequence>AIAGLAKIKVDELKAGDIRALCEVSERASKMYELLEGRATDRTDDLTRGKMDKLLGEMQEELEERLARVFPTVH</sequence>
<dbReference type="AlphaFoldDB" id="A0A0F9HHI0"/>
<protein>
    <submittedName>
        <fullName evidence="1">Uncharacterized protein</fullName>
    </submittedName>
</protein>
<feature type="non-terminal residue" evidence="1">
    <location>
        <position position="1"/>
    </location>
</feature>
<accession>A0A0F9HHI0</accession>
<organism evidence="1">
    <name type="scientific">marine sediment metagenome</name>
    <dbReference type="NCBI Taxonomy" id="412755"/>
    <lineage>
        <taxon>unclassified sequences</taxon>
        <taxon>metagenomes</taxon>
        <taxon>ecological metagenomes</taxon>
    </lineage>
</organism>
<name>A0A0F9HHI0_9ZZZZ</name>
<proteinExistence type="predicted"/>
<gene>
    <name evidence="1" type="ORF">LCGC14_1782780</name>
</gene>